<reference evidence="2 3" key="1">
    <citation type="submission" date="2024-06" db="EMBL/GenBank/DDBJ databases">
        <title>Genomic Encyclopedia of Type Strains, Phase IV (KMG-IV): sequencing the most valuable type-strain genomes for metagenomic binning, comparative biology and taxonomic classification.</title>
        <authorList>
            <person name="Goeker M."/>
        </authorList>
    </citation>
    <scope>NUCLEOTIDE SEQUENCE [LARGE SCALE GENOMIC DNA]</scope>
    <source>
        <strain evidence="2 3">DSM 105042</strain>
    </source>
</reference>
<evidence type="ECO:0000313" key="2">
    <source>
        <dbReference type="EMBL" id="MET3584593.1"/>
    </source>
</evidence>
<dbReference type="RefSeq" id="WP_247242530.1">
    <property type="nucleotide sequence ID" value="NZ_JALJRA010000002.1"/>
</dbReference>
<dbReference type="Proteomes" id="UP001549031">
    <property type="component" value="Unassembled WGS sequence"/>
</dbReference>
<comment type="caution">
    <text evidence="2">The sequence shown here is derived from an EMBL/GenBank/DDBJ whole genome shotgun (WGS) entry which is preliminary data.</text>
</comment>
<accession>A0ABV2H218</accession>
<protein>
    <submittedName>
        <fullName evidence="2">Uncharacterized protein</fullName>
    </submittedName>
</protein>
<keyword evidence="3" id="KW-1185">Reference proteome</keyword>
<proteinExistence type="predicted"/>
<gene>
    <name evidence="2" type="ORF">ABID21_000688</name>
</gene>
<name>A0ABV2H218_9HYPH</name>
<organism evidence="2 3">
    <name type="scientific">Pseudorhizobium tarimense</name>
    <dbReference type="NCBI Taxonomy" id="1079109"/>
    <lineage>
        <taxon>Bacteria</taxon>
        <taxon>Pseudomonadati</taxon>
        <taxon>Pseudomonadota</taxon>
        <taxon>Alphaproteobacteria</taxon>
        <taxon>Hyphomicrobiales</taxon>
        <taxon>Rhizobiaceae</taxon>
        <taxon>Rhizobium/Agrobacterium group</taxon>
        <taxon>Pseudorhizobium</taxon>
    </lineage>
</organism>
<evidence type="ECO:0000313" key="3">
    <source>
        <dbReference type="Proteomes" id="UP001549031"/>
    </source>
</evidence>
<keyword evidence="1" id="KW-0812">Transmembrane</keyword>
<evidence type="ECO:0000256" key="1">
    <source>
        <dbReference type="SAM" id="Phobius"/>
    </source>
</evidence>
<keyword evidence="1" id="KW-0472">Membrane</keyword>
<keyword evidence="1" id="KW-1133">Transmembrane helix</keyword>
<dbReference type="EMBL" id="JBEPLJ010000002">
    <property type="protein sequence ID" value="MET3584593.1"/>
    <property type="molecule type" value="Genomic_DNA"/>
</dbReference>
<sequence length="54" mass="5853">MNSADLFTDSAERRCDPQLIEILTERITMWNRPLAYLLSAVVAVALGFAAAAGV</sequence>
<feature type="transmembrane region" description="Helical" evidence="1">
    <location>
        <begin position="34"/>
        <end position="53"/>
    </location>
</feature>